<evidence type="ECO:0000256" key="6">
    <source>
        <dbReference type="ARBA" id="ARBA00023002"/>
    </source>
</evidence>
<dbReference type="EMBL" id="SWJQ01000020">
    <property type="protein sequence ID" value="TRZ25926.1"/>
    <property type="molecule type" value="Genomic_DNA"/>
</dbReference>
<evidence type="ECO:0000256" key="3">
    <source>
        <dbReference type="ARBA" id="ARBA00022525"/>
    </source>
</evidence>
<dbReference type="GO" id="GO:0016491">
    <property type="term" value="F:oxidoreductase activity"/>
    <property type="evidence" value="ECO:0007669"/>
    <property type="project" value="UniProtKB-KW"/>
</dbReference>
<evidence type="ECO:0000256" key="1">
    <source>
        <dbReference type="ARBA" id="ARBA00004498"/>
    </source>
</evidence>
<dbReference type="SUPFAM" id="SSF55347">
    <property type="entry name" value="Glyceraldehyde-3-phosphate dehydrogenase-like, C-terminal domain"/>
    <property type="match status" value="1"/>
</dbReference>
<comment type="function">
    <text evidence="7">Promotes matrix assembly.</text>
</comment>
<dbReference type="FunFam" id="3.30.360.10:FF:000025">
    <property type="entry name" value="Glucose-fructose oxidoreductase domain-containing protein 2"/>
    <property type="match status" value="1"/>
</dbReference>
<feature type="coiled-coil region" evidence="9">
    <location>
        <begin position="564"/>
        <end position="591"/>
    </location>
</feature>
<dbReference type="Gene3D" id="3.40.50.720">
    <property type="entry name" value="NAD(P)-binding Rossmann-like Domain"/>
    <property type="match status" value="1"/>
</dbReference>
<evidence type="ECO:0000259" key="10">
    <source>
        <dbReference type="PROSITE" id="PS51665"/>
    </source>
</evidence>
<dbReference type="InterPro" id="IPR055170">
    <property type="entry name" value="GFO_IDH_MocA-like_dom"/>
</dbReference>
<comment type="caution">
    <text evidence="11">The sequence shown here is derived from an EMBL/GenBank/DDBJ whole genome shotgun (WGS) entry which is preliminary data.</text>
</comment>
<dbReference type="InterPro" id="IPR036291">
    <property type="entry name" value="NAD(P)-bd_dom_sf"/>
</dbReference>
<dbReference type="Proteomes" id="UP000796761">
    <property type="component" value="Unassembled WGS sequence"/>
</dbReference>
<dbReference type="GO" id="GO:0031012">
    <property type="term" value="C:extracellular matrix"/>
    <property type="evidence" value="ECO:0007669"/>
    <property type="project" value="TreeGrafter"/>
</dbReference>
<dbReference type="PROSITE" id="PS51665">
    <property type="entry name" value="ENKURIN"/>
    <property type="match status" value="1"/>
</dbReference>
<evidence type="ECO:0000313" key="11">
    <source>
        <dbReference type="EMBL" id="TRZ25926.1"/>
    </source>
</evidence>
<keyword evidence="12" id="KW-1185">Reference proteome</keyword>
<keyword evidence="5" id="KW-0732">Signal</keyword>
<organism evidence="11 12">
    <name type="scientific">Zosterops borbonicus</name>
    <dbReference type="NCBI Taxonomy" id="364589"/>
    <lineage>
        <taxon>Eukaryota</taxon>
        <taxon>Metazoa</taxon>
        <taxon>Chordata</taxon>
        <taxon>Craniata</taxon>
        <taxon>Vertebrata</taxon>
        <taxon>Euteleostomi</taxon>
        <taxon>Archelosauria</taxon>
        <taxon>Archosauria</taxon>
        <taxon>Dinosauria</taxon>
        <taxon>Saurischia</taxon>
        <taxon>Theropoda</taxon>
        <taxon>Coelurosauria</taxon>
        <taxon>Aves</taxon>
        <taxon>Neognathae</taxon>
        <taxon>Neoaves</taxon>
        <taxon>Telluraves</taxon>
        <taxon>Australaves</taxon>
        <taxon>Passeriformes</taxon>
        <taxon>Sylvioidea</taxon>
        <taxon>Zosteropidae</taxon>
        <taxon>Zosterops</taxon>
    </lineage>
</organism>
<dbReference type="SUPFAM" id="SSF51735">
    <property type="entry name" value="NAD(P)-binding Rossmann-fold domains"/>
    <property type="match status" value="1"/>
</dbReference>
<feature type="domain" description="Enkurin" evidence="10">
    <location>
        <begin position="599"/>
        <end position="691"/>
    </location>
</feature>
<gene>
    <name evidence="11" type="ORF">HGM15179_001273</name>
</gene>
<evidence type="ECO:0000256" key="2">
    <source>
        <dbReference type="ARBA" id="ARBA00010928"/>
    </source>
</evidence>
<dbReference type="GO" id="GO:0030198">
    <property type="term" value="P:extracellular matrix organization"/>
    <property type="evidence" value="ECO:0007669"/>
    <property type="project" value="TreeGrafter"/>
</dbReference>
<evidence type="ECO:0000256" key="4">
    <source>
        <dbReference type="ARBA" id="ARBA00022530"/>
    </source>
</evidence>
<dbReference type="PANTHER" id="PTHR43818:SF8">
    <property type="entry name" value="GLUCOSE-FRUCTOSE OXIDOREDUCTASE DOMAIN-CONTAINING PROTEIN 2"/>
    <property type="match status" value="1"/>
</dbReference>
<proteinExistence type="inferred from homology"/>
<keyword evidence="6" id="KW-0560">Oxidoreductase</keyword>
<dbReference type="InterPro" id="IPR027012">
    <property type="entry name" value="Enkurin_dom"/>
</dbReference>
<dbReference type="AlphaFoldDB" id="A0A8K1GVC8"/>
<name>A0A8K1GVC8_9PASS</name>
<evidence type="ECO:0000256" key="7">
    <source>
        <dbReference type="ARBA" id="ARBA00037474"/>
    </source>
</evidence>
<keyword evidence="9" id="KW-0175">Coiled coil</keyword>
<keyword evidence="3" id="KW-0964">Secreted</keyword>
<dbReference type="InterPro" id="IPR000683">
    <property type="entry name" value="Gfo/Idh/MocA-like_OxRdtase_N"/>
</dbReference>
<dbReference type="Pfam" id="PF13864">
    <property type="entry name" value="Enkurin"/>
    <property type="match status" value="1"/>
</dbReference>
<comment type="similarity">
    <text evidence="2">Belongs to the Gfo/Idh/MocA family.</text>
</comment>
<evidence type="ECO:0000256" key="9">
    <source>
        <dbReference type="SAM" id="Coils"/>
    </source>
</evidence>
<dbReference type="PANTHER" id="PTHR43818">
    <property type="entry name" value="BCDNA.GH03377"/>
    <property type="match status" value="1"/>
</dbReference>
<evidence type="ECO:0000256" key="5">
    <source>
        <dbReference type="ARBA" id="ARBA00022729"/>
    </source>
</evidence>
<dbReference type="Pfam" id="PF22725">
    <property type="entry name" value="GFO_IDH_MocA_C3"/>
    <property type="match status" value="1"/>
</dbReference>
<reference evidence="11" key="1">
    <citation type="submission" date="2019-04" db="EMBL/GenBank/DDBJ databases">
        <title>Genome assembly of Zosterops borbonicus 15179.</title>
        <authorList>
            <person name="Leroy T."/>
            <person name="Anselmetti Y."/>
            <person name="Tilak M.-K."/>
            <person name="Nabholz B."/>
        </authorList>
    </citation>
    <scope>NUCLEOTIDE SEQUENCE</scope>
    <source>
        <strain evidence="11">HGM_15179</strain>
        <tissue evidence="11">Muscle</tissue>
    </source>
</reference>
<sequence length="694" mass="77903">MLPGVGVFGTGSAARVLVPLLRAEGFSIEALWGKTEEEAKQLAEEMNISFYTSRTDDVLLHQDVDLVCINIPPPLTRQIAVKALGIGKNVLCEKAATSVDAFRMVTAARYYPKLMSIVGNVLRFLPAFVKMKQLIEEHYVGNVIICDVRVYGGSLLSPQYNWICDELMGGGGLHTMGTYIIDLLTHLTSRRAEKVHGLLKTFVKQNTAISGIRHVTSDDFCVFQMLMSDGVCCTVTLNFNMPGSFIHEVMIVGSAGRLIARGTDLYGQKNTALQEELLFTDSLPVNKGLLDKGFKDIPLLYLKGMVYMVQALRQSFQDQEDRRTWDHKPVSMAASFEDGLYMQSVVEAIKKSSRSARGRLEGNAQKLYLTCGPLEPAPSPSPALGSARPAPCIRPSGKDFLEKGQKGTLSLLLQLQGISLDEGMPVKRKEAKDYEKENVRRIKEIQKKCKEKERAQERSQPKPVKALWKSQKYENVESKVKAKLQETSPPPNPEAVNFLRAYSRCGSGIKPCRPLSPRPVRAKAGADTEASEAQGAETKMQVEGRSIDFIRHNACTAKRAPLRRSQSLQALAELLEQKHREQEEYNAKQKGHVPQYLLERKELWRKQMEERLRNLPDPDTPPGHTMMPESQRLDTLSSLKQSQEQLIKDLVLLPMRGDSLKMQKRRIELERKLSQIDEAIKIFSRPKVFIKLDS</sequence>
<accession>A0A8K1GVC8</accession>
<dbReference type="FunFam" id="3.40.50.720:FF:000233">
    <property type="entry name" value="Glucose-fructose oxidoreductase domain-containing protein 2"/>
    <property type="match status" value="1"/>
</dbReference>
<keyword evidence="4" id="KW-0272">Extracellular matrix</keyword>
<evidence type="ECO:0000313" key="12">
    <source>
        <dbReference type="Proteomes" id="UP000796761"/>
    </source>
</evidence>
<dbReference type="InterPro" id="IPR050463">
    <property type="entry name" value="Gfo/Idh/MocA_oxidrdct_glycsds"/>
</dbReference>
<dbReference type="Gene3D" id="3.30.360.10">
    <property type="entry name" value="Dihydrodipicolinate Reductase, domain 2"/>
    <property type="match status" value="1"/>
</dbReference>
<dbReference type="Pfam" id="PF01408">
    <property type="entry name" value="GFO_IDH_MocA"/>
    <property type="match status" value="1"/>
</dbReference>
<comment type="subcellular location">
    <subcellularLocation>
        <location evidence="1">Secreted</location>
        <location evidence="1">Extracellular space</location>
        <location evidence="1">Extracellular matrix</location>
    </subcellularLocation>
</comment>
<dbReference type="GO" id="GO:0000166">
    <property type="term" value="F:nucleotide binding"/>
    <property type="evidence" value="ECO:0007669"/>
    <property type="project" value="InterPro"/>
</dbReference>
<evidence type="ECO:0000256" key="8">
    <source>
        <dbReference type="ARBA" id="ARBA00040293"/>
    </source>
</evidence>
<protein>
    <recommendedName>
        <fullName evidence="8">Glucose-fructose oxidoreductase domain-containing protein 2</fullName>
    </recommendedName>
</protein>
<dbReference type="OrthoDB" id="446809at2759"/>